<keyword evidence="3" id="KW-1185">Reference proteome</keyword>
<dbReference type="Proteomes" id="UP001472677">
    <property type="component" value="Unassembled WGS sequence"/>
</dbReference>
<keyword evidence="1" id="KW-1133">Transmembrane helix</keyword>
<reference evidence="2 3" key="1">
    <citation type="journal article" date="2024" name="G3 (Bethesda)">
        <title>Genome assembly of Hibiscus sabdariffa L. provides insights into metabolisms of medicinal natural products.</title>
        <authorList>
            <person name="Kim T."/>
        </authorList>
    </citation>
    <scope>NUCLEOTIDE SEQUENCE [LARGE SCALE GENOMIC DNA]</scope>
    <source>
        <strain evidence="2">TK-2024</strain>
        <tissue evidence="2">Old leaves</tissue>
    </source>
</reference>
<evidence type="ECO:0000256" key="1">
    <source>
        <dbReference type="SAM" id="Phobius"/>
    </source>
</evidence>
<protein>
    <submittedName>
        <fullName evidence="2">Uncharacterized protein</fullName>
    </submittedName>
</protein>
<gene>
    <name evidence="2" type="ORF">V6N12_031704</name>
</gene>
<evidence type="ECO:0000313" key="2">
    <source>
        <dbReference type="EMBL" id="KAK8547568.1"/>
    </source>
</evidence>
<sequence length="119" mass="13390">MTPMLMPSNGNLHPHDDVVSLLSSSSLLVLIVLSVAYPHYLIKAWMVDIILIRREANRATNFMEKLNAPDDRSLVLLESAPLGLLSLLYHDINSLHMSLCVQNTQIRKNSKNKSKLNLN</sequence>
<comment type="caution">
    <text evidence="2">The sequence shown here is derived from an EMBL/GenBank/DDBJ whole genome shotgun (WGS) entry which is preliminary data.</text>
</comment>
<name>A0ABR2DVN9_9ROSI</name>
<keyword evidence="1" id="KW-0472">Membrane</keyword>
<accession>A0ABR2DVN9</accession>
<proteinExistence type="predicted"/>
<keyword evidence="1" id="KW-0812">Transmembrane</keyword>
<feature type="transmembrane region" description="Helical" evidence="1">
    <location>
        <begin position="20"/>
        <end position="42"/>
    </location>
</feature>
<dbReference type="EMBL" id="JBBPBM010000022">
    <property type="protein sequence ID" value="KAK8547568.1"/>
    <property type="molecule type" value="Genomic_DNA"/>
</dbReference>
<organism evidence="2 3">
    <name type="scientific">Hibiscus sabdariffa</name>
    <name type="common">roselle</name>
    <dbReference type="NCBI Taxonomy" id="183260"/>
    <lineage>
        <taxon>Eukaryota</taxon>
        <taxon>Viridiplantae</taxon>
        <taxon>Streptophyta</taxon>
        <taxon>Embryophyta</taxon>
        <taxon>Tracheophyta</taxon>
        <taxon>Spermatophyta</taxon>
        <taxon>Magnoliopsida</taxon>
        <taxon>eudicotyledons</taxon>
        <taxon>Gunneridae</taxon>
        <taxon>Pentapetalae</taxon>
        <taxon>rosids</taxon>
        <taxon>malvids</taxon>
        <taxon>Malvales</taxon>
        <taxon>Malvaceae</taxon>
        <taxon>Malvoideae</taxon>
        <taxon>Hibiscus</taxon>
    </lineage>
</organism>
<evidence type="ECO:0000313" key="3">
    <source>
        <dbReference type="Proteomes" id="UP001472677"/>
    </source>
</evidence>